<organism evidence="2 3">
    <name type="scientific">Absidia repens</name>
    <dbReference type="NCBI Taxonomy" id="90262"/>
    <lineage>
        <taxon>Eukaryota</taxon>
        <taxon>Fungi</taxon>
        <taxon>Fungi incertae sedis</taxon>
        <taxon>Mucoromycota</taxon>
        <taxon>Mucoromycotina</taxon>
        <taxon>Mucoromycetes</taxon>
        <taxon>Mucorales</taxon>
        <taxon>Cunninghamellaceae</taxon>
        <taxon>Absidia</taxon>
    </lineage>
</organism>
<accession>A0A1X2I396</accession>
<dbReference type="AlphaFoldDB" id="A0A1X2I396"/>
<dbReference type="Gene3D" id="1.25.40.10">
    <property type="entry name" value="Tetratricopeptide repeat domain"/>
    <property type="match status" value="2"/>
</dbReference>
<dbReference type="InterPro" id="IPR051726">
    <property type="entry name" value="Chitin_Synth_Reg"/>
</dbReference>
<dbReference type="EMBL" id="MCGE01000031">
    <property type="protein sequence ID" value="ORZ08376.1"/>
    <property type="molecule type" value="Genomic_DNA"/>
</dbReference>
<dbReference type="SMART" id="SM00671">
    <property type="entry name" value="SEL1"/>
    <property type="match status" value="5"/>
</dbReference>
<dbReference type="InterPro" id="IPR006597">
    <property type="entry name" value="Sel1-like"/>
</dbReference>
<protein>
    <recommendedName>
        <fullName evidence="4">HCP-like protein</fullName>
    </recommendedName>
</protein>
<gene>
    <name evidence="2" type="ORF">BCR42DRAFT_335753</name>
</gene>
<evidence type="ECO:0000256" key="1">
    <source>
        <dbReference type="ARBA" id="ARBA00022737"/>
    </source>
</evidence>
<dbReference type="OrthoDB" id="272077at2759"/>
<keyword evidence="1" id="KW-0677">Repeat</keyword>
<dbReference type="SUPFAM" id="SSF81901">
    <property type="entry name" value="HCP-like"/>
    <property type="match status" value="2"/>
</dbReference>
<keyword evidence="3" id="KW-1185">Reference proteome</keyword>
<dbReference type="PANTHER" id="PTHR46430">
    <property type="entry name" value="PROTEIN SKT5-RELATED"/>
    <property type="match status" value="1"/>
</dbReference>
<dbReference type="STRING" id="90262.A0A1X2I396"/>
<evidence type="ECO:0000313" key="3">
    <source>
        <dbReference type="Proteomes" id="UP000193560"/>
    </source>
</evidence>
<dbReference type="Pfam" id="PF08238">
    <property type="entry name" value="Sel1"/>
    <property type="match status" value="5"/>
</dbReference>
<proteinExistence type="predicted"/>
<reference evidence="2 3" key="1">
    <citation type="submission" date="2016-07" db="EMBL/GenBank/DDBJ databases">
        <title>Pervasive Adenine N6-methylation of Active Genes in Fungi.</title>
        <authorList>
            <consortium name="DOE Joint Genome Institute"/>
            <person name="Mondo S.J."/>
            <person name="Dannebaum R.O."/>
            <person name="Kuo R.C."/>
            <person name="Labutti K."/>
            <person name="Haridas S."/>
            <person name="Kuo A."/>
            <person name="Salamov A."/>
            <person name="Ahrendt S.R."/>
            <person name="Lipzen A."/>
            <person name="Sullivan W."/>
            <person name="Andreopoulos W.B."/>
            <person name="Clum A."/>
            <person name="Lindquist E."/>
            <person name="Daum C."/>
            <person name="Ramamoorthy G.K."/>
            <person name="Gryganskyi A."/>
            <person name="Culley D."/>
            <person name="Magnuson J.K."/>
            <person name="James T.Y."/>
            <person name="O'Malley M.A."/>
            <person name="Stajich J.E."/>
            <person name="Spatafora J.W."/>
            <person name="Visel A."/>
            <person name="Grigoriev I.V."/>
        </authorList>
    </citation>
    <scope>NUCLEOTIDE SEQUENCE [LARGE SCALE GENOMIC DNA]</scope>
    <source>
        <strain evidence="2 3">NRRL 1336</strain>
    </source>
</reference>
<dbReference type="InterPro" id="IPR011990">
    <property type="entry name" value="TPR-like_helical_dom_sf"/>
</dbReference>
<evidence type="ECO:0000313" key="2">
    <source>
        <dbReference type="EMBL" id="ORZ08376.1"/>
    </source>
</evidence>
<dbReference type="PANTHER" id="PTHR46430:SF2">
    <property type="entry name" value="CHITIN SYNTHASE REGULATORY FACTOR 4"/>
    <property type="match status" value="1"/>
</dbReference>
<comment type="caution">
    <text evidence="2">The sequence shown here is derived from an EMBL/GenBank/DDBJ whole genome shotgun (WGS) entry which is preliminary data.</text>
</comment>
<evidence type="ECO:0008006" key="4">
    <source>
        <dbReference type="Google" id="ProtNLM"/>
    </source>
</evidence>
<name>A0A1X2I396_9FUNG</name>
<sequence>MPNSSTSTSTKSRLSIASFSLTHDKDAIKTYRRMANKTNNKDVQMTYCKYLLQVASIYETKDHTTNGGHKRKTAATAAAVAAASSPTIDKTRRRLLEEAEYWIEKLAASGYPEALYIKGMWHATNDHACVGLIYQGINHEKAFKCLRVAAKHGWVEASYQVARYWKDRGDYKKTLTNYKLAAHQGHVLANYKMAKILLRGQLGQKVNIKQGLEYLKSAADATSDDSAQASFDLSCVYSDDIEALGMERDCLASRKNVTMAMQYLLKAHRSGLVSAYHQLGKVYEYGLLDQVQDRSIAFENYSKAAEQGHAQAMLDVSRFYLQGVPGLAIPPHHELAFKWCQRSASHGLAQAEFALG</sequence>
<dbReference type="Proteomes" id="UP000193560">
    <property type="component" value="Unassembled WGS sequence"/>
</dbReference>